<dbReference type="InterPro" id="IPR027266">
    <property type="entry name" value="TrmE/GcvT-like"/>
</dbReference>
<dbReference type="GO" id="GO:0016226">
    <property type="term" value="P:iron-sulfur cluster assembly"/>
    <property type="evidence" value="ECO:0007669"/>
    <property type="project" value="TreeGrafter"/>
</dbReference>
<reference evidence="6 7" key="1">
    <citation type="journal article" date="2017" name="Curr. Biol.">
        <title>The Evolution of Venom by Co-option of Single-Copy Genes.</title>
        <authorList>
            <person name="Martinson E.O."/>
            <person name="Mrinalini"/>
            <person name="Kelkar Y.D."/>
            <person name="Chang C.H."/>
            <person name="Werren J.H."/>
        </authorList>
    </citation>
    <scope>NUCLEOTIDE SEQUENCE [LARGE SCALE GENOMIC DNA]</scope>
    <source>
        <strain evidence="6 7">Alberta</strain>
        <tissue evidence="6">Whole body</tissue>
    </source>
</reference>
<keyword evidence="3" id="KW-0496">Mitochondrion</keyword>
<evidence type="ECO:0000256" key="1">
    <source>
        <dbReference type="ARBA" id="ARBA00004173"/>
    </source>
</evidence>
<dbReference type="Proteomes" id="UP000215335">
    <property type="component" value="Unassembled WGS sequence"/>
</dbReference>
<keyword evidence="2" id="KW-0809">Transit peptide</keyword>
<sequence>MIKLSRISLLGTAKRCVSQNSARVNSTKSQTKSLVQLDQRTLLRLSGDEVSDFLQGLITNDMRHLKEGAASIYSVFLNIKGRVLYDAIIYKTQDEKVFYVECDSSIVDSLSKHLKMYKLRRKVEIHTEDNSMKVWTAYDPDVVFHAEQKSNLEGKIFPCGASDSTSSKIVDNIFIYSDPRLYELGLRILTQSTVTCDEIIKQLEPNVTTQQNASSYREFRYKLGVGEGVQDLPPGTSFPLEINCDYLHGVSFHKGCYIGQELTARTHHTGVVRKRLMPLTFDKVYEKPLMYDDQITNEAGKIVGKIRGQEGIFGLGLIRIADALASKILTVGDCTLKVVKPHWWPQESQIKINVTFFVGQVKHVSMMEAVATGTKKIPLDSSKSNADEIEIVAKDKKNVGGIWKCSYCHLEERYDYKGGKPPFAKHLSFSEDCYIMKDPFSPPNRGEILVLGADCSICEKSVCTDCSLFYTKRFCKVCALKNIQSFPQKLKLKITQLNRELDEEGL</sequence>
<dbReference type="NCBIfam" id="TIGR03317">
    <property type="entry name" value="ygfZ_signature"/>
    <property type="match status" value="1"/>
</dbReference>
<evidence type="ECO:0000256" key="2">
    <source>
        <dbReference type="ARBA" id="ARBA00022946"/>
    </source>
</evidence>
<dbReference type="SUPFAM" id="SSF103025">
    <property type="entry name" value="Folate-binding domain"/>
    <property type="match status" value="1"/>
</dbReference>
<accession>A0A232EQ25</accession>
<evidence type="ECO:0000259" key="4">
    <source>
        <dbReference type="Pfam" id="PF10170"/>
    </source>
</evidence>
<evidence type="ECO:0000256" key="3">
    <source>
        <dbReference type="ARBA" id="ARBA00023128"/>
    </source>
</evidence>
<feature type="domain" description="Cysteine-rich DPF motif" evidence="4">
    <location>
        <begin position="404"/>
        <end position="494"/>
    </location>
</feature>
<evidence type="ECO:0000313" key="6">
    <source>
        <dbReference type="EMBL" id="OXU20441.1"/>
    </source>
</evidence>
<dbReference type="InterPro" id="IPR057460">
    <property type="entry name" value="CAF17_C"/>
</dbReference>
<dbReference type="PRINTS" id="PR01995">
    <property type="entry name" value="UPF0595"/>
</dbReference>
<feature type="domain" description="CAF17 C-terminal" evidence="5">
    <location>
        <begin position="273"/>
        <end position="346"/>
    </location>
</feature>
<dbReference type="EMBL" id="NNAY01002853">
    <property type="protein sequence ID" value="OXU20441.1"/>
    <property type="molecule type" value="Genomic_DNA"/>
</dbReference>
<comment type="subcellular location">
    <subcellularLocation>
        <location evidence="1">Mitochondrion</location>
    </subcellularLocation>
</comment>
<keyword evidence="7" id="KW-1185">Reference proteome</keyword>
<evidence type="ECO:0000259" key="5">
    <source>
        <dbReference type="Pfam" id="PF25455"/>
    </source>
</evidence>
<dbReference type="PANTHER" id="PTHR22602:SF0">
    <property type="entry name" value="TRANSFERASE CAF17, MITOCHONDRIAL-RELATED"/>
    <property type="match status" value="1"/>
</dbReference>
<evidence type="ECO:0000313" key="7">
    <source>
        <dbReference type="Proteomes" id="UP000215335"/>
    </source>
</evidence>
<dbReference type="InterPro" id="IPR018785">
    <property type="entry name" value="CDPF1_dom"/>
</dbReference>
<comment type="caution">
    <text evidence="6">The sequence shown here is derived from an EMBL/GenBank/DDBJ whole genome shotgun (WGS) entry which is preliminary data.</text>
</comment>
<dbReference type="InterPro" id="IPR017703">
    <property type="entry name" value="YgfZ/GCV_T_CS"/>
</dbReference>
<dbReference type="GO" id="GO:0005759">
    <property type="term" value="C:mitochondrial matrix"/>
    <property type="evidence" value="ECO:0007669"/>
    <property type="project" value="TreeGrafter"/>
</dbReference>
<protein>
    <recommendedName>
        <fullName evidence="8">Aminomethyltransferase folate-binding domain-containing protein</fullName>
    </recommendedName>
</protein>
<dbReference type="Pfam" id="PF10170">
    <property type="entry name" value="C6_DPF"/>
    <property type="match status" value="1"/>
</dbReference>
<dbReference type="AlphaFoldDB" id="A0A232EQ25"/>
<organism evidence="6 7">
    <name type="scientific">Trichomalopsis sarcophagae</name>
    <dbReference type="NCBI Taxonomy" id="543379"/>
    <lineage>
        <taxon>Eukaryota</taxon>
        <taxon>Metazoa</taxon>
        <taxon>Ecdysozoa</taxon>
        <taxon>Arthropoda</taxon>
        <taxon>Hexapoda</taxon>
        <taxon>Insecta</taxon>
        <taxon>Pterygota</taxon>
        <taxon>Neoptera</taxon>
        <taxon>Endopterygota</taxon>
        <taxon>Hymenoptera</taxon>
        <taxon>Apocrita</taxon>
        <taxon>Proctotrupomorpha</taxon>
        <taxon>Chalcidoidea</taxon>
        <taxon>Pteromalidae</taxon>
        <taxon>Pteromalinae</taxon>
        <taxon>Trichomalopsis</taxon>
    </lineage>
</organism>
<proteinExistence type="predicted"/>
<name>A0A232EQ25_9HYME</name>
<evidence type="ECO:0008006" key="8">
    <source>
        <dbReference type="Google" id="ProtNLM"/>
    </source>
</evidence>
<gene>
    <name evidence="6" type="ORF">TSAR_001343</name>
</gene>
<dbReference type="PANTHER" id="PTHR22602">
    <property type="entry name" value="TRANSFERASE CAF17, MITOCHONDRIAL-RELATED"/>
    <property type="match status" value="1"/>
</dbReference>
<dbReference type="InterPro" id="IPR045179">
    <property type="entry name" value="YgfZ/GcvT"/>
</dbReference>
<dbReference type="Gene3D" id="3.30.1360.120">
    <property type="entry name" value="Probable tRNA modification gtpase trme, domain 1"/>
    <property type="match status" value="1"/>
</dbReference>
<dbReference type="Pfam" id="PF25455">
    <property type="entry name" value="Beta-barrel_CAF17_C"/>
    <property type="match status" value="1"/>
</dbReference>
<dbReference type="OrthoDB" id="191995at2759"/>
<dbReference type="STRING" id="543379.A0A232EQ25"/>